<reference evidence="2 3" key="2">
    <citation type="journal article" date="2012" name="J. Biosci. Bioeng.">
        <title>Complete genome sequence and characterization of the N-acylhomoserine lactone-degrading gene of the potato leaf-associated Solibacillus silvestris.</title>
        <authorList>
            <person name="Morohoshi T."/>
            <person name="Tominaga Y."/>
            <person name="Someya N."/>
            <person name="Ikeda T."/>
        </authorList>
    </citation>
    <scope>NUCLEOTIDE SEQUENCE [LARGE SCALE GENOMIC DNA]</scope>
    <source>
        <strain evidence="2 3">StLB046</strain>
    </source>
</reference>
<gene>
    <name evidence="2" type="ordered locus">SSIL_3728</name>
</gene>
<keyword evidence="3" id="KW-1185">Reference proteome</keyword>
<evidence type="ECO:0000256" key="1">
    <source>
        <dbReference type="SAM" id="SignalP"/>
    </source>
</evidence>
<accession>F2F575</accession>
<dbReference type="Proteomes" id="UP000006691">
    <property type="component" value="Chromosome"/>
</dbReference>
<feature type="chain" id="PRO_5039293483" evidence="1">
    <location>
        <begin position="26"/>
        <end position="112"/>
    </location>
</feature>
<keyword evidence="1" id="KW-0732">Signal</keyword>
<dbReference type="eggNOG" id="ENOG502ZJ52">
    <property type="taxonomic scope" value="Bacteria"/>
</dbReference>
<organism evidence="2 3">
    <name type="scientific">Solibacillus silvestris (strain StLB046)</name>
    <name type="common">Bacillus silvestris</name>
    <dbReference type="NCBI Taxonomy" id="1002809"/>
    <lineage>
        <taxon>Bacteria</taxon>
        <taxon>Bacillati</taxon>
        <taxon>Bacillota</taxon>
        <taxon>Bacilli</taxon>
        <taxon>Bacillales</taxon>
        <taxon>Caryophanaceae</taxon>
        <taxon>Solibacillus</taxon>
    </lineage>
</organism>
<name>F2F575_SOLSS</name>
<dbReference type="EMBL" id="AP012157">
    <property type="protein sequence ID" value="BAK18151.1"/>
    <property type="molecule type" value="Genomic_DNA"/>
</dbReference>
<dbReference type="KEGG" id="siv:SSIL_3728"/>
<evidence type="ECO:0000313" key="3">
    <source>
        <dbReference type="Proteomes" id="UP000006691"/>
    </source>
</evidence>
<dbReference type="AlphaFoldDB" id="F2F575"/>
<dbReference type="RefSeq" id="WP_014824999.1">
    <property type="nucleotide sequence ID" value="NC_018065.1"/>
</dbReference>
<dbReference type="STRING" id="1002809.SSIL_3728"/>
<dbReference type="HOGENOM" id="CLU_2144188_0_0_9"/>
<sequence length="112" mass="11662">MKKKIGITFVAFLMFTSISTASAFASTGTPIEAKELKAIEDTVVEPQFLPAYVAIANAARVVGGVTKAAKWGAAAFGAGFAGKAGSDAYDKVAGSLSLEMSSYENIEEIFDK</sequence>
<dbReference type="PATRIC" id="fig|1002809.3.peg.3776"/>
<reference evidence="3" key="1">
    <citation type="submission" date="2011-04" db="EMBL/GenBank/DDBJ databases">
        <title>Genome sequence of Solibacillus silvestris StLB046.</title>
        <authorList>
            <person name="Morohoshi T."/>
            <person name="Someya N."/>
            <person name="Ikeda T."/>
        </authorList>
    </citation>
    <scope>NUCLEOTIDE SEQUENCE [LARGE SCALE GENOMIC DNA]</scope>
    <source>
        <strain evidence="3">StLB046</strain>
    </source>
</reference>
<protein>
    <submittedName>
        <fullName evidence="2">ABC-type bacteriocin/lantibiotic exporters, contain an N-terminal double-glycine peptidase domain</fullName>
    </submittedName>
</protein>
<feature type="signal peptide" evidence="1">
    <location>
        <begin position="1"/>
        <end position="25"/>
    </location>
</feature>
<evidence type="ECO:0000313" key="2">
    <source>
        <dbReference type="EMBL" id="BAK18151.1"/>
    </source>
</evidence>
<proteinExistence type="predicted"/>